<keyword evidence="7" id="KW-1185">Reference proteome</keyword>
<gene>
    <name evidence="4 6" type="primary">pqqC</name>
    <name evidence="6" type="ORF">GCM10022214_41990</name>
</gene>
<sequence length="245" mass="27798">MTAQVTTAPADTAAASPEEFTARLRALGDRYHDRHPFHVAMNEGRLDRDQLRRWVANRFYYQSRIPMKDAAILANCPEPQVRRVWIGRILDHDGRPDSPGGIERWLRLGEAIGVPREEMLSERHVLPGVRYAVDAYVDFCRRRPWIEAVASSLTELFGPGAMRVRVARMEEHYPWISRDGLAYFRDRLVQAPADADHALSLVLERCRTAELQDRAVAALAFKCDLLWAQLDAIAAGDTRPEAAAR</sequence>
<comment type="pathway">
    <text evidence="4">Cofactor biosynthesis; pyrroloquinoline quinone biosynthesis.</text>
</comment>
<comment type="catalytic activity">
    <reaction evidence="4">
        <text>6-(2-amino-2-carboxyethyl)-7,8-dioxo-1,2,3,4,7,8-hexahydroquinoline-2,4-dicarboxylate + 3 O2 = pyrroloquinoline quinone + 2 H2O2 + 2 H2O + H(+)</text>
        <dbReference type="Rhea" id="RHEA:10692"/>
        <dbReference type="ChEBI" id="CHEBI:15377"/>
        <dbReference type="ChEBI" id="CHEBI:15378"/>
        <dbReference type="ChEBI" id="CHEBI:15379"/>
        <dbReference type="ChEBI" id="CHEBI:16240"/>
        <dbReference type="ChEBI" id="CHEBI:58442"/>
        <dbReference type="ChEBI" id="CHEBI:58778"/>
        <dbReference type="EC" id="1.3.3.11"/>
    </reaction>
</comment>
<dbReference type="Proteomes" id="UP001500683">
    <property type="component" value="Unassembled WGS sequence"/>
</dbReference>
<evidence type="ECO:0000313" key="6">
    <source>
        <dbReference type="EMBL" id="GAA4079306.1"/>
    </source>
</evidence>
<comment type="caution">
    <text evidence="6">The sequence shown here is derived from an EMBL/GenBank/DDBJ whole genome shotgun (WGS) entry which is preliminary data.</text>
</comment>
<dbReference type="PANTHER" id="PTHR40279:SF3">
    <property type="entry name" value="4-AMINOBENZOATE SYNTHASE"/>
    <property type="match status" value="1"/>
</dbReference>
<dbReference type="NCBIfam" id="TIGR02111">
    <property type="entry name" value="PQQ_syn_pqqC"/>
    <property type="match status" value="1"/>
</dbReference>
<evidence type="ECO:0000256" key="3">
    <source>
        <dbReference type="ARBA" id="ARBA00023002"/>
    </source>
</evidence>
<dbReference type="Pfam" id="PF03070">
    <property type="entry name" value="TENA_THI-4"/>
    <property type="match status" value="1"/>
</dbReference>
<comment type="function">
    <text evidence="4">Ring cyclization and eight-electron oxidation of 3a-(2-amino-2-carboxyethyl)-4,5-dioxo-4,5,6,7,8,9-hexahydroquinoline-7,9-dicarboxylic-acid to PQQ.</text>
</comment>
<dbReference type="EC" id="1.3.3.11" evidence="4"/>
<organism evidence="6 7">
    <name type="scientific">Actinomadura miaoliensis</name>
    <dbReference type="NCBI Taxonomy" id="430685"/>
    <lineage>
        <taxon>Bacteria</taxon>
        <taxon>Bacillati</taxon>
        <taxon>Actinomycetota</taxon>
        <taxon>Actinomycetes</taxon>
        <taxon>Streptosporangiales</taxon>
        <taxon>Thermomonosporaceae</taxon>
        <taxon>Actinomadura</taxon>
    </lineage>
</organism>
<dbReference type="PANTHER" id="PTHR40279">
    <property type="entry name" value="PQQC-LIKE PROTEIN"/>
    <property type="match status" value="1"/>
</dbReference>
<dbReference type="InterPro" id="IPR039068">
    <property type="entry name" value="PqqC-like"/>
</dbReference>
<accession>A0ABP7W3I3</accession>
<dbReference type="RefSeq" id="WP_344949926.1">
    <property type="nucleotide sequence ID" value="NZ_BAAAZG010000026.1"/>
</dbReference>
<comment type="similarity">
    <text evidence="4">Belongs to the PqqC family.</text>
</comment>
<proteinExistence type="inferred from homology"/>
<dbReference type="Gene3D" id="1.20.910.10">
    <property type="entry name" value="Heme oxygenase-like"/>
    <property type="match status" value="1"/>
</dbReference>
<dbReference type="InterPro" id="IPR004305">
    <property type="entry name" value="Thiaminase-2/PQQC"/>
</dbReference>
<dbReference type="SUPFAM" id="SSF48613">
    <property type="entry name" value="Heme oxygenase-like"/>
    <property type="match status" value="1"/>
</dbReference>
<comment type="pathway">
    <text evidence="1">Cofactor biosynthesis; thiamine diphosphate biosynthesis.</text>
</comment>
<dbReference type="InterPro" id="IPR016084">
    <property type="entry name" value="Haem_Oase-like_multi-hlx"/>
</dbReference>
<dbReference type="InterPro" id="IPR011845">
    <property type="entry name" value="PqqC"/>
</dbReference>
<dbReference type="HAMAP" id="MF_00654">
    <property type="entry name" value="PQQ_syn_PqqC"/>
    <property type="match status" value="1"/>
</dbReference>
<evidence type="ECO:0000256" key="2">
    <source>
        <dbReference type="ARBA" id="ARBA00022905"/>
    </source>
</evidence>
<name>A0ABP7W3I3_9ACTN</name>
<keyword evidence="3 4" id="KW-0560">Oxidoreductase</keyword>
<feature type="domain" description="Thiaminase-2/PQQC" evidence="5">
    <location>
        <begin position="22"/>
        <end position="231"/>
    </location>
</feature>
<dbReference type="EMBL" id="BAAAZG010000026">
    <property type="protein sequence ID" value="GAA4079306.1"/>
    <property type="molecule type" value="Genomic_DNA"/>
</dbReference>
<protein>
    <recommendedName>
        <fullName evidence="4">Pyrroloquinoline-quinone synthase</fullName>
        <ecNumber evidence="4">1.3.3.11</ecNumber>
    </recommendedName>
    <alternativeName>
        <fullName evidence="4">Coenzyme PQQ synthesis protein C</fullName>
    </alternativeName>
    <alternativeName>
        <fullName evidence="4">Pyrroloquinoline quinone biosynthesis protein C</fullName>
    </alternativeName>
</protein>
<keyword evidence="2 4" id="KW-0884">PQQ biosynthesis</keyword>
<evidence type="ECO:0000259" key="5">
    <source>
        <dbReference type="Pfam" id="PF03070"/>
    </source>
</evidence>
<reference evidence="7" key="1">
    <citation type="journal article" date="2019" name="Int. J. Syst. Evol. Microbiol.">
        <title>The Global Catalogue of Microorganisms (GCM) 10K type strain sequencing project: providing services to taxonomists for standard genome sequencing and annotation.</title>
        <authorList>
            <consortium name="The Broad Institute Genomics Platform"/>
            <consortium name="The Broad Institute Genome Sequencing Center for Infectious Disease"/>
            <person name="Wu L."/>
            <person name="Ma J."/>
        </authorList>
    </citation>
    <scope>NUCLEOTIDE SEQUENCE [LARGE SCALE GENOMIC DNA]</scope>
    <source>
        <strain evidence="7">JCM 16702</strain>
    </source>
</reference>
<evidence type="ECO:0000313" key="7">
    <source>
        <dbReference type="Proteomes" id="UP001500683"/>
    </source>
</evidence>
<evidence type="ECO:0000256" key="1">
    <source>
        <dbReference type="ARBA" id="ARBA00004948"/>
    </source>
</evidence>
<evidence type="ECO:0000256" key="4">
    <source>
        <dbReference type="HAMAP-Rule" id="MF_00654"/>
    </source>
</evidence>